<dbReference type="InterPro" id="IPR036388">
    <property type="entry name" value="WH-like_DNA-bd_sf"/>
</dbReference>
<comment type="caution">
    <text evidence="6">The sequence shown here is derived from an EMBL/GenBank/DDBJ whole genome shotgun (WGS) entry which is preliminary data.</text>
</comment>
<dbReference type="Gene3D" id="1.10.10.10">
    <property type="entry name" value="Winged helix-like DNA-binding domain superfamily/Winged helix DNA-binding domain"/>
    <property type="match status" value="1"/>
</dbReference>
<feature type="region of interest" description="Disordered" evidence="4">
    <location>
        <begin position="1"/>
        <end position="20"/>
    </location>
</feature>
<evidence type="ECO:0000259" key="5">
    <source>
        <dbReference type="PROSITE" id="PS50995"/>
    </source>
</evidence>
<dbReference type="PANTHER" id="PTHR33164:SF64">
    <property type="entry name" value="TRANSCRIPTIONAL REGULATOR SLYA"/>
    <property type="match status" value="1"/>
</dbReference>
<dbReference type="SMART" id="SM00347">
    <property type="entry name" value="HTH_MARR"/>
    <property type="match status" value="1"/>
</dbReference>
<evidence type="ECO:0000313" key="6">
    <source>
        <dbReference type="EMBL" id="KPC62939.1"/>
    </source>
</evidence>
<dbReference type="PANTHER" id="PTHR33164">
    <property type="entry name" value="TRANSCRIPTIONAL REGULATOR, MARR FAMILY"/>
    <property type="match status" value="1"/>
</dbReference>
<dbReference type="AlphaFoldDB" id="A0A0N0GZQ2"/>
<sequence length="165" mass="18269">MRRRLVSGAGPDRHPGPETSPGFWLWHATLRWQREIAAALAPFDLTHAQFVLLSCAWWLNEQGHTPNQQALAAQAGTDVKMTSQVVRKLEAKGFLSRETDPQDTRARRLRITERGTEAAVAAIAEVERVDEAFFGAATAKGTDGRQLVGLLRHLAEAPERLPGQR</sequence>
<dbReference type="Pfam" id="PF01047">
    <property type="entry name" value="MarR"/>
    <property type="match status" value="1"/>
</dbReference>
<dbReference type="Proteomes" id="UP000037982">
    <property type="component" value="Unassembled WGS sequence"/>
</dbReference>
<dbReference type="InterPro" id="IPR036390">
    <property type="entry name" value="WH_DNA-bd_sf"/>
</dbReference>
<keyword evidence="3" id="KW-0804">Transcription</keyword>
<keyword evidence="7" id="KW-1185">Reference proteome</keyword>
<dbReference type="PROSITE" id="PS50995">
    <property type="entry name" value="HTH_MARR_2"/>
    <property type="match status" value="1"/>
</dbReference>
<accession>A0A0N0GZQ2</accession>
<dbReference type="GO" id="GO:0003677">
    <property type="term" value="F:DNA binding"/>
    <property type="evidence" value="ECO:0007669"/>
    <property type="project" value="UniProtKB-KW"/>
</dbReference>
<proteinExistence type="predicted"/>
<keyword evidence="2" id="KW-0238">DNA-binding</keyword>
<dbReference type="EMBL" id="LGKG01000135">
    <property type="protein sequence ID" value="KPC62939.1"/>
    <property type="molecule type" value="Genomic_DNA"/>
</dbReference>
<dbReference type="InterPro" id="IPR039422">
    <property type="entry name" value="MarR/SlyA-like"/>
</dbReference>
<evidence type="ECO:0000256" key="3">
    <source>
        <dbReference type="ARBA" id="ARBA00023163"/>
    </source>
</evidence>
<feature type="domain" description="HTH marR-type" evidence="5">
    <location>
        <begin position="1"/>
        <end position="156"/>
    </location>
</feature>
<evidence type="ECO:0000256" key="4">
    <source>
        <dbReference type="SAM" id="MobiDB-lite"/>
    </source>
</evidence>
<dbReference type="GO" id="GO:0003700">
    <property type="term" value="F:DNA-binding transcription factor activity"/>
    <property type="evidence" value="ECO:0007669"/>
    <property type="project" value="InterPro"/>
</dbReference>
<dbReference type="GO" id="GO:0006950">
    <property type="term" value="P:response to stress"/>
    <property type="evidence" value="ECO:0007669"/>
    <property type="project" value="TreeGrafter"/>
</dbReference>
<organism evidence="6 7">
    <name type="scientific">Streptomyces chattanoogensis</name>
    <dbReference type="NCBI Taxonomy" id="66876"/>
    <lineage>
        <taxon>Bacteria</taxon>
        <taxon>Bacillati</taxon>
        <taxon>Actinomycetota</taxon>
        <taxon>Actinomycetes</taxon>
        <taxon>Kitasatosporales</taxon>
        <taxon>Streptomycetaceae</taxon>
        <taxon>Streptomyces</taxon>
    </lineage>
</organism>
<evidence type="ECO:0000313" key="7">
    <source>
        <dbReference type="Proteomes" id="UP000037982"/>
    </source>
</evidence>
<evidence type="ECO:0000256" key="1">
    <source>
        <dbReference type="ARBA" id="ARBA00023015"/>
    </source>
</evidence>
<reference evidence="7" key="1">
    <citation type="submission" date="2015-07" db="EMBL/GenBank/DDBJ databases">
        <authorList>
            <person name="Ju K.-S."/>
            <person name="Doroghazi J.R."/>
            <person name="Metcalf W.W."/>
        </authorList>
    </citation>
    <scope>NUCLEOTIDE SEQUENCE [LARGE SCALE GENOMIC DNA]</scope>
    <source>
        <strain evidence="7">NRRL ISP-5002</strain>
    </source>
</reference>
<keyword evidence="1" id="KW-0805">Transcription regulation</keyword>
<name>A0A0N0GZQ2_9ACTN</name>
<dbReference type="SUPFAM" id="SSF46785">
    <property type="entry name" value="Winged helix' DNA-binding domain"/>
    <property type="match status" value="1"/>
</dbReference>
<dbReference type="PATRIC" id="fig|66876.3.peg.3680"/>
<protein>
    <submittedName>
        <fullName evidence="6">MarR family transcriptional regulator</fullName>
    </submittedName>
</protein>
<dbReference type="InterPro" id="IPR000835">
    <property type="entry name" value="HTH_MarR-typ"/>
</dbReference>
<evidence type="ECO:0000256" key="2">
    <source>
        <dbReference type="ARBA" id="ARBA00023125"/>
    </source>
</evidence>
<gene>
    <name evidence="6" type="ORF">ADL29_16830</name>
</gene>